<reference evidence="2 3" key="1">
    <citation type="journal article" date="2021" name="Elife">
        <title>Chloroplast acquisition without the gene transfer in kleptoplastic sea slugs, Plakobranchus ocellatus.</title>
        <authorList>
            <person name="Maeda T."/>
            <person name="Takahashi S."/>
            <person name="Yoshida T."/>
            <person name="Shimamura S."/>
            <person name="Takaki Y."/>
            <person name="Nagai Y."/>
            <person name="Toyoda A."/>
            <person name="Suzuki Y."/>
            <person name="Arimoto A."/>
            <person name="Ishii H."/>
            <person name="Satoh N."/>
            <person name="Nishiyama T."/>
            <person name="Hasebe M."/>
            <person name="Maruyama T."/>
            <person name="Minagawa J."/>
            <person name="Obokata J."/>
            <person name="Shigenobu S."/>
        </authorList>
    </citation>
    <scope>NUCLEOTIDE SEQUENCE [LARGE SCALE GENOMIC DNA]</scope>
</reference>
<protein>
    <submittedName>
        <fullName evidence="2">Uncharacterized protein</fullName>
    </submittedName>
</protein>
<proteinExistence type="predicted"/>
<organism evidence="2 3">
    <name type="scientific">Elysia marginata</name>
    <dbReference type="NCBI Taxonomy" id="1093978"/>
    <lineage>
        <taxon>Eukaryota</taxon>
        <taxon>Metazoa</taxon>
        <taxon>Spiralia</taxon>
        <taxon>Lophotrochozoa</taxon>
        <taxon>Mollusca</taxon>
        <taxon>Gastropoda</taxon>
        <taxon>Heterobranchia</taxon>
        <taxon>Euthyneura</taxon>
        <taxon>Panpulmonata</taxon>
        <taxon>Sacoglossa</taxon>
        <taxon>Placobranchoidea</taxon>
        <taxon>Plakobranchidae</taxon>
        <taxon>Elysia</taxon>
    </lineage>
</organism>
<evidence type="ECO:0000313" key="2">
    <source>
        <dbReference type="EMBL" id="GFS10143.1"/>
    </source>
</evidence>
<evidence type="ECO:0000313" key="3">
    <source>
        <dbReference type="Proteomes" id="UP000762676"/>
    </source>
</evidence>
<evidence type="ECO:0000256" key="1">
    <source>
        <dbReference type="SAM" id="MobiDB-lite"/>
    </source>
</evidence>
<dbReference type="EMBL" id="BMAT01009626">
    <property type="protein sequence ID" value="GFS10143.1"/>
    <property type="molecule type" value="Genomic_DNA"/>
</dbReference>
<keyword evidence="3" id="KW-1185">Reference proteome</keyword>
<name>A0AAV4II83_9GAST</name>
<gene>
    <name evidence="2" type="ORF">ElyMa_004800500</name>
</gene>
<sequence length="205" mass="22626">MFAFFSKTIKTTLHSIQNKIQINLNLISFLLSPLDPLLDDAAIAVGAVDAESLFGPSNNFAADGGEDVLPREMEDEEDEEISKVETIPDDMIGIGFPDKEADINENEERVENDDAQNADKEVQVDKKMTDDGIEDTEEGRHPKQSDGLGLLPVLGTQGRHRELWDSSYPRGRNGILGTPQISQDSRIGEKIFTSRAEASLSIHVF</sequence>
<accession>A0AAV4II83</accession>
<dbReference type="AlphaFoldDB" id="A0AAV4II83"/>
<feature type="region of interest" description="Disordered" evidence="1">
    <location>
        <begin position="132"/>
        <end position="152"/>
    </location>
</feature>
<dbReference type="Proteomes" id="UP000762676">
    <property type="component" value="Unassembled WGS sequence"/>
</dbReference>
<comment type="caution">
    <text evidence="2">The sequence shown here is derived from an EMBL/GenBank/DDBJ whole genome shotgun (WGS) entry which is preliminary data.</text>
</comment>